<dbReference type="Pfam" id="PF01812">
    <property type="entry name" value="5-FTHF_cyc-lig"/>
    <property type="match status" value="1"/>
</dbReference>
<evidence type="ECO:0000256" key="1">
    <source>
        <dbReference type="ARBA" id="ARBA00010638"/>
    </source>
</evidence>
<evidence type="ECO:0000256" key="6">
    <source>
        <dbReference type="PIRSR" id="PIRSR006806-1"/>
    </source>
</evidence>
<feature type="binding site" evidence="6">
    <location>
        <begin position="5"/>
        <end position="9"/>
    </location>
    <ligand>
        <name>ATP</name>
        <dbReference type="ChEBI" id="CHEBI:30616"/>
    </ligand>
</feature>
<dbReference type="GO" id="GO:0030272">
    <property type="term" value="F:5-formyltetrahydrofolate cyclo-ligase activity"/>
    <property type="evidence" value="ECO:0007669"/>
    <property type="project" value="UniProtKB-EC"/>
</dbReference>
<dbReference type="AlphaFoldDB" id="A0AAW2Z7N8"/>
<reference evidence="8 9" key="1">
    <citation type="submission" date="2024-03" db="EMBL/GenBank/DDBJ databases">
        <title>The Acrasis kona genome and developmental transcriptomes reveal deep origins of eukaryotic multicellular pathways.</title>
        <authorList>
            <person name="Sheikh S."/>
            <person name="Fu C.-J."/>
            <person name="Brown M.W."/>
            <person name="Baldauf S.L."/>
        </authorList>
    </citation>
    <scope>NUCLEOTIDE SEQUENCE [LARGE SCALE GENOMIC DNA]</scope>
    <source>
        <strain evidence="8 9">ATCC MYA-3509</strain>
    </source>
</reference>
<dbReference type="GO" id="GO:0009396">
    <property type="term" value="P:folic acid-containing compound biosynthetic process"/>
    <property type="evidence" value="ECO:0007669"/>
    <property type="project" value="TreeGrafter"/>
</dbReference>
<keyword evidence="9" id="KW-1185">Reference proteome</keyword>
<dbReference type="GO" id="GO:0035999">
    <property type="term" value="P:tetrahydrofolate interconversion"/>
    <property type="evidence" value="ECO:0007669"/>
    <property type="project" value="TreeGrafter"/>
</dbReference>
<evidence type="ECO:0000313" key="8">
    <source>
        <dbReference type="EMBL" id="KAL0485822.1"/>
    </source>
</evidence>
<keyword evidence="2 6" id="KW-0547">Nucleotide-binding</keyword>
<name>A0AAW2Z7N8_9EUKA</name>
<dbReference type="Gene3D" id="3.40.50.10420">
    <property type="entry name" value="NagB/RpiA/CoA transferase-like"/>
    <property type="match status" value="1"/>
</dbReference>
<keyword evidence="7" id="KW-0479">Metal-binding</keyword>
<feature type="binding site" evidence="6">
    <location>
        <position position="51"/>
    </location>
    <ligand>
        <name>substrate</name>
    </ligand>
</feature>
<keyword evidence="7" id="KW-0460">Magnesium</keyword>
<dbReference type="PIRSF" id="PIRSF006806">
    <property type="entry name" value="FTHF_cligase"/>
    <property type="match status" value="1"/>
</dbReference>
<dbReference type="InterPro" id="IPR037171">
    <property type="entry name" value="NagB/RpiA_transferase-like"/>
</dbReference>
<dbReference type="NCBIfam" id="TIGR02727">
    <property type="entry name" value="MTHFS_bact"/>
    <property type="match status" value="1"/>
</dbReference>
<comment type="cofactor">
    <cofactor evidence="7">
        <name>Mg(2+)</name>
        <dbReference type="ChEBI" id="CHEBI:18420"/>
    </cofactor>
</comment>
<keyword evidence="3 6" id="KW-0067">ATP-binding</keyword>
<sequence>MMLAKAELRKNLKSALSKLSTEIKHAESKSVISQVLSSQVYNQSSTICCYVPMLEEIDTIPLIRHSLKNNKHVYVPNIRQDGLIEMLKIEDENDFKTFVPNKWSILEPPSHTIPHRQNLLNTKDEVLIITPGLGFDKSYGRIGRGKGYYDKFFRSLDQSNVPYTSIAVCFGCQYFDQEDVIPMGEHDVRMKQIIKA</sequence>
<dbReference type="Proteomes" id="UP001431209">
    <property type="component" value="Unassembled WGS sequence"/>
</dbReference>
<proteinExistence type="inferred from homology"/>
<evidence type="ECO:0000256" key="3">
    <source>
        <dbReference type="ARBA" id="ARBA00022840"/>
    </source>
</evidence>
<dbReference type="EMBL" id="JAOPGA020001171">
    <property type="protein sequence ID" value="KAL0485822.1"/>
    <property type="molecule type" value="Genomic_DNA"/>
</dbReference>
<evidence type="ECO:0000256" key="5">
    <source>
        <dbReference type="ARBA" id="ARBA00038966"/>
    </source>
</evidence>
<comment type="caution">
    <text evidence="8">The sequence shown here is derived from an EMBL/GenBank/DDBJ whole genome shotgun (WGS) entry which is preliminary data.</text>
</comment>
<dbReference type="GO" id="GO:0046872">
    <property type="term" value="F:metal ion binding"/>
    <property type="evidence" value="ECO:0007669"/>
    <property type="project" value="UniProtKB-KW"/>
</dbReference>
<dbReference type="InterPro" id="IPR002698">
    <property type="entry name" value="FTHF_cligase"/>
</dbReference>
<evidence type="ECO:0000256" key="2">
    <source>
        <dbReference type="ARBA" id="ARBA00022741"/>
    </source>
</evidence>
<evidence type="ECO:0000313" key="9">
    <source>
        <dbReference type="Proteomes" id="UP001431209"/>
    </source>
</evidence>
<dbReference type="GO" id="GO:0005739">
    <property type="term" value="C:mitochondrion"/>
    <property type="evidence" value="ECO:0007669"/>
    <property type="project" value="TreeGrafter"/>
</dbReference>
<comment type="similarity">
    <text evidence="1 7">Belongs to the 5-formyltetrahydrofolate cyclo-ligase family.</text>
</comment>
<organism evidence="8 9">
    <name type="scientific">Acrasis kona</name>
    <dbReference type="NCBI Taxonomy" id="1008807"/>
    <lineage>
        <taxon>Eukaryota</taxon>
        <taxon>Discoba</taxon>
        <taxon>Heterolobosea</taxon>
        <taxon>Tetramitia</taxon>
        <taxon>Eutetramitia</taxon>
        <taxon>Acrasidae</taxon>
        <taxon>Acrasis</taxon>
    </lineage>
</organism>
<feature type="binding site" evidence="6">
    <location>
        <position position="56"/>
    </location>
    <ligand>
        <name>substrate</name>
    </ligand>
</feature>
<feature type="binding site" evidence="6">
    <location>
        <begin position="141"/>
        <end position="149"/>
    </location>
    <ligand>
        <name>ATP</name>
        <dbReference type="ChEBI" id="CHEBI:30616"/>
    </ligand>
</feature>
<protein>
    <recommendedName>
        <fullName evidence="5 7">5-formyltetrahydrofolate cyclo-ligase</fullName>
        <ecNumber evidence="5 7">6.3.3.2</ecNumber>
    </recommendedName>
</protein>
<dbReference type="EC" id="6.3.3.2" evidence="5 7"/>
<comment type="catalytic activity">
    <reaction evidence="4 7">
        <text>(6S)-5-formyl-5,6,7,8-tetrahydrofolate + ATP = (6R)-5,10-methenyltetrahydrofolate + ADP + phosphate</text>
        <dbReference type="Rhea" id="RHEA:10488"/>
        <dbReference type="ChEBI" id="CHEBI:30616"/>
        <dbReference type="ChEBI" id="CHEBI:43474"/>
        <dbReference type="ChEBI" id="CHEBI:57455"/>
        <dbReference type="ChEBI" id="CHEBI:57457"/>
        <dbReference type="ChEBI" id="CHEBI:456216"/>
        <dbReference type="EC" id="6.3.3.2"/>
    </reaction>
</comment>
<evidence type="ECO:0000256" key="4">
    <source>
        <dbReference type="ARBA" id="ARBA00036539"/>
    </source>
</evidence>
<dbReference type="PANTHER" id="PTHR23407:SF1">
    <property type="entry name" value="5-FORMYLTETRAHYDROFOLATE CYCLO-LIGASE"/>
    <property type="match status" value="1"/>
</dbReference>
<dbReference type="GO" id="GO:0005524">
    <property type="term" value="F:ATP binding"/>
    <property type="evidence" value="ECO:0007669"/>
    <property type="project" value="UniProtKB-KW"/>
</dbReference>
<evidence type="ECO:0000256" key="7">
    <source>
        <dbReference type="RuleBase" id="RU361279"/>
    </source>
</evidence>
<gene>
    <name evidence="8" type="ORF">AKO1_004107</name>
</gene>
<accession>A0AAW2Z7N8</accession>
<dbReference type="PANTHER" id="PTHR23407">
    <property type="entry name" value="ATPASE INHIBITOR/5-FORMYLTETRAHYDROFOLATE CYCLO-LIGASE"/>
    <property type="match status" value="1"/>
</dbReference>
<dbReference type="SUPFAM" id="SSF100950">
    <property type="entry name" value="NagB/RpiA/CoA transferase-like"/>
    <property type="match status" value="1"/>
</dbReference>
<dbReference type="InterPro" id="IPR024185">
    <property type="entry name" value="FTHF_cligase-like_sf"/>
</dbReference>